<dbReference type="NCBIfam" id="TIGR00369">
    <property type="entry name" value="unchar_dom_1"/>
    <property type="match status" value="1"/>
</dbReference>
<accession>A0A6I6MRJ4</accession>
<evidence type="ECO:0000313" key="3">
    <source>
        <dbReference type="EMBL" id="QGZ96781.1"/>
    </source>
</evidence>
<keyword evidence="4" id="KW-1185">Reference proteome</keyword>
<evidence type="ECO:0000256" key="1">
    <source>
        <dbReference type="ARBA" id="ARBA00022801"/>
    </source>
</evidence>
<dbReference type="EC" id="3.1.2.-" evidence="3"/>
<dbReference type="GO" id="GO:0061522">
    <property type="term" value="F:1,4-dihydroxy-2-naphthoyl-CoA thioesterase activity"/>
    <property type="evidence" value="ECO:0007669"/>
    <property type="project" value="TreeGrafter"/>
</dbReference>
<dbReference type="Proteomes" id="UP000431269">
    <property type="component" value="Chromosome"/>
</dbReference>
<name>A0A6I6MRJ4_9CAUL</name>
<dbReference type="Pfam" id="PF03061">
    <property type="entry name" value="4HBT"/>
    <property type="match status" value="1"/>
</dbReference>
<gene>
    <name evidence="3" type="ORF">DSM104635_03642</name>
</gene>
<organism evidence="3 4">
    <name type="scientific">Terricaulis silvestris</name>
    <dbReference type="NCBI Taxonomy" id="2686094"/>
    <lineage>
        <taxon>Bacteria</taxon>
        <taxon>Pseudomonadati</taxon>
        <taxon>Pseudomonadota</taxon>
        <taxon>Alphaproteobacteria</taxon>
        <taxon>Caulobacterales</taxon>
        <taxon>Caulobacteraceae</taxon>
        <taxon>Terricaulis</taxon>
    </lineage>
</organism>
<dbReference type="RefSeq" id="WP_158767553.1">
    <property type="nucleotide sequence ID" value="NZ_CP047045.1"/>
</dbReference>
<dbReference type="PANTHER" id="PTHR43240">
    <property type="entry name" value="1,4-DIHYDROXY-2-NAPHTHOYL-COA THIOESTERASE 1"/>
    <property type="match status" value="1"/>
</dbReference>
<dbReference type="SUPFAM" id="SSF54637">
    <property type="entry name" value="Thioesterase/thiol ester dehydrase-isomerase"/>
    <property type="match status" value="1"/>
</dbReference>
<dbReference type="CDD" id="cd03443">
    <property type="entry name" value="PaaI_thioesterase"/>
    <property type="match status" value="1"/>
</dbReference>
<dbReference type="InterPro" id="IPR029069">
    <property type="entry name" value="HotDog_dom_sf"/>
</dbReference>
<evidence type="ECO:0000313" key="4">
    <source>
        <dbReference type="Proteomes" id="UP000431269"/>
    </source>
</evidence>
<evidence type="ECO:0000259" key="2">
    <source>
        <dbReference type="Pfam" id="PF03061"/>
    </source>
</evidence>
<feature type="domain" description="Thioesterase" evidence="2">
    <location>
        <begin position="41"/>
        <end position="117"/>
    </location>
</feature>
<keyword evidence="1 3" id="KW-0378">Hydrolase</keyword>
<dbReference type="KEGG" id="tsv:DSM104635_03642"/>
<dbReference type="PANTHER" id="PTHR43240:SF8">
    <property type="entry name" value="PHENYLACETIC ACID DEGRADATION-RELATED PROTEIN"/>
    <property type="match status" value="1"/>
</dbReference>
<protein>
    <submittedName>
        <fullName evidence="3">Esterase</fullName>
        <ecNumber evidence="3">3.1.2.-</ecNumber>
    </submittedName>
</protein>
<reference evidence="4" key="1">
    <citation type="submission" date="2019-12" db="EMBL/GenBank/DDBJ databases">
        <title>Complete genome of Terracaulis silvestris 0127_4.</title>
        <authorList>
            <person name="Vieira S."/>
            <person name="Riedel T."/>
            <person name="Sproer C."/>
            <person name="Pascual J."/>
            <person name="Boedeker C."/>
            <person name="Overmann J."/>
        </authorList>
    </citation>
    <scope>NUCLEOTIDE SEQUENCE [LARGE SCALE GENOMIC DNA]</scope>
    <source>
        <strain evidence="4">0127_4</strain>
    </source>
</reference>
<dbReference type="GO" id="GO:0005829">
    <property type="term" value="C:cytosol"/>
    <property type="evidence" value="ECO:0007669"/>
    <property type="project" value="TreeGrafter"/>
</dbReference>
<dbReference type="Gene3D" id="3.10.129.10">
    <property type="entry name" value="Hotdog Thioesterase"/>
    <property type="match status" value="1"/>
</dbReference>
<proteinExistence type="predicted"/>
<dbReference type="InterPro" id="IPR003736">
    <property type="entry name" value="PAAI_dom"/>
</dbReference>
<dbReference type="InterPro" id="IPR006683">
    <property type="entry name" value="Thioestr_dom"/>
</dbReference>
<dbReference type="AlphaFoldDB" id="A0A6I6MRJ4"/>
<sequence>MNFADQIPFAKTMGVEITEATPERVVARLVVRPELCTGGSILHGGAIMALADSAGAVGAFLSLPPGATGTTTIESKTNFLGAAKAGVTIIAEATPVHKGKRTSVWQTRVATEDGKAVALVIQTQLVLS</sequence>
<dbReference type="EMBL" id="CP047045">
    <property type="protein sequence ID" value="QGZ96781.1"/>
    <property type="molecule type" value="Genomic_DNA"/>
</dbReference>